<feature type="chain" id="PRO_5036235691" evidence="1">
    <location>
        <begin position="21"/>
        <end position="177"/>
    </location>
</feature>
<evidence type="ECO:0000313" key="3">
    <source>
        <dbReference type="EMBL" id="CAF3989019.1"/>
    </source>
</evidence>
<keyword evidence="1" id="KW-0732">Signal</keyword>
<evidence type="ECO:0000313" key="4">
    <source>
        <dbReference type="Proteomes" id="UP000663868"/>
    </source>
</evidence>
<dbReference type="Proteomes" id="UP000663860">
    <property type="component" value="Unassembled WGS sequence"/>
</dbReference>
<dbReference type="EMBL" id="CAJNOE010001338">
    <property type="protein sequence ID" value="CAF1413972.1"/>
    <property type="molecule type" value="Genomic_DNA"/>
</dbReference>
<sequence length="177" mass="19785">MVLALFFLTVFLSNILTIFGQNRLECATFHEKIYQNLTIDGNWVVVYDQPYSHATTSTNLINAAKACSNQVVVGARRDATSTQPELAAVGPASILRQQTMPNTTVKYGDVYWYSTKNWSFGFSSINTINQYSADTSYSPPALRLIWHLDQSIGGYRAGSIVNLDANAIWRKVIYCLN</sequence>
<organism evidence="3 4">
    <name type="scientific">Adineta steineri</name>
    <dbReference type="NCBI Taxonomy" id="433720"/>
    <lineage>
        <taxon>Eukaryota</taxon>
        <taxon>Metazoa</taxon>
        <taxon>Spiralia</taxon>
        <taxon>Gnathifera</taxon>
        <taxon>Rotifera</taxon>
        <taxon>Eurotatoria</taxon>
        <taxon>Bdelloidea</taxon>
        <taxon>Adinetida</taxon>
        <taxon>Adinetidae</taxon>
        <taxon>Adineta</taxon>
    </lineage>
</organism>
<gene>
    <name evidence="2" type="ORF">IZO911_LOCUS40246</name>
    <name evidence="3" type="ORF">KXQ929_LOCUS27791</name>
</gene>
<accession>A0A819MY86</accession>
<proteinExistence type="predicted"/>
<dbReference type="EMBL" id="CAJOBB010002668">
    <property type="protein sequence ID" value="CAF3989019.1"/>
    <property type="molecule type" value="Genomic_DNA"/>
</dbReference>
<feature type="signal peptide" evidence="1">
    <location>
        <begin position="1"/>
        <end position="20"/>
    </location>
</feature>
<name>A0A819MY86_9BILA</name>
<dbReference type="AlphaFoldDB" id="A0A819MY86"/>
<evidence type="ECO:0000313" key="2">
    <source>
        <dbReference type="EMBL" id="CAF1413972.1"/>
    </source>
</evidence>
<protein>
    <submittedName>
        <fullName evidence="3">Uncharacterized protein</fullName>
    </submittedName>
</protein>
<comment type="caution">
    <text evidence="3">The sequence shown here is derived from an EMBL/GenBank/DDBJ whole genome shotgun (WGS) entry which is preliminary data.</text>
</comment>
<evidence type="ECO:0000256" key="1">
    <source>
        <dbReference type="SAM" id="SignalP"/>
    </source>
</evidence>
<reference evidence="3" key="1">
    <citation type="submission" date="2021-02" db="EMBL/GenBank/DDBJ databases">
        <authorList>
            <person name="Nowell W R."/>
        </authorList>
    </citation>
    <scope>NUCLEOTIDE SEQUENCE</scope>
</reference>
<dbReference type="Proteomes" id="UP000663868">
    <property type="component" value="Unassembled WGS sequence"/>
</dbReference>